<sequence>MYPTLLGLRLVTDITAGRPQPLGMAALLRSIRQDPRLLVWSKPVAAVGTTALSLALLQGQQQLMAAGRLQCKDPQSGPGLVGAGQPVLHQCQELMTAVGAQLPRHWQLGWRAVQADLVGRSAAALAAQPDGHAAAAGGLDLPQGPGLLRFTKVLPVVLRAHIALFHRGTPILRALLLPVAANSTVQLLLGGRQGLSGLWQGVEASQQLAVARHSAVPSVAQLSAAAGWAAGPEWSVAGCGGQSAAGSEAAQCCAQCGTASEELLKHWDWQSGSSSSSGGSSGPSVKGSQGVRPLLLQLPWPISSGANEPDGMPLGCYSGGQGLESVQLRRKSGQVWLKLRKAE</sequence>
<organism evidence="2 3">
    <name type="scientific">Haematococcus lacustris</name>
    <name type="common">Green alga</name>
    <name type="synonym">Haematococcus pluvialis</name>
    <dbReference type="NCBI Taxonomy" id="44745"/>
    <lineage>
        <taxon>Eukaryota</taxon>
        <taxon>Viridiplantae</taxon>
        <taxon>Chlorophyta</taxon>
        <taxon>core chlorophytes</taxon>
        <taxon>Chlorophyceae</taxon>
        <taxon>CS clade</taxon>
        <taxon>Chlamydomonadales</taxon>
        <taxon>Haematococcaceae</taxon>
        <taxon>Haematococcus</taxon>
    </lineage>
</organism>
<evidence type="ECO:0000313" key="2">
    <source>
        <dbReference type="EMBL" id="GFH20967.1"/>
    </source>
</evidence>
<protein>
    <submittedName>
        <fullName evidence="2">Uncharacterized protein</fullName>
    </submittedName>
</protein>
<dbReference type="Proteomes" id="UP000485058">
    <property type="component" value="Unassembled WGS sequence"/>
</dbReference>
<feature type="non-terminal residue" evidence="2">
    <location>
        <position position="1"/>
    </location>
</feature>
<evidence type="ECO:0000313" key="3">
    <source>
        <dbReference type="Proteomes" id="UP000485058"/>
    </source>
</evidence>
<name>A0A699ZE27_HAELA</name>
<reference evidence="2 3" key="1">
    <citation type="submission" date="2020-02" db="EMBL/GenBank/DDBJ databases">
        <title>Draft genome sequence of Haematococcus lacustris strain NIES-144.</title>
        <authorList>
            <person name="Morimoto D."/>
            <person name="Nakagawa S."/>
            <person name="Yoshida T."/>
            <person name="Sawayama S."/>
        </authorList>
    </citation>
    <scope>NUCLEOTIDE SEQUENCE [LARGE SCALE GENOMIC DNA]</scope>
    <source>
        <strain evidence="2 3">NIES-144</strain>
    </source>
</reference>
<gene>
    <name evidence="2" type="ORF">HaLaN_18179</name>
</gene>
<dbReference type="EMBL" id="BLLF01001735">
    <property type="protein sequence ID" value="GFH20967.1"/>
    <property type="molecule type" value="Genomic_DNA"/>
</dbReference>
<keyword evidence="3" id="KW-1185">Reference proteome</keyword>
<proteinExistence type="predicted"/>
<accession>A0A699ZE27</accession>
<dbReference type="AlphaFoldDB" id="A0A699ZE27"/>
<comment type="caution">
    <text evidence="2">The sequence shown here is derived from an EMBL/GenBank/DDBJ whole genome shotgun (WGS) entry which is preliminary data.</text>
</comment>
<feature type="non-terminal residue" evidence="2">
    <location>
        <position position="343"/>
    </location>
</feature>
<evidence type="ECO:0000256" key="1">
    <source>
        <dbReference type="SAM" id="MobiDB-lite"/>
    </source>
</evidence>
<feature type="region of interest" description="Disordered" evidence="1">
    <location>
        <begin position="270"/>
        <end position="289"/>
    </location>
</feature>
<feature type="compositionally biased region" description="Low complexity" evidence="1">
    <location>
        <begin position="271"/>
        <end position="289"/>
    </location>
</feature>